<evidence type="ECO:0000256" key="1">
    <source>
        <dbReference type="SAM" id="MobiDB-lite"/>
    </source>
</evidence>
<protein>
    <submittedName>
        <fullName evidence="2">Uncharacterized protein</fullName>
    </submittedName>
</protein>
<dbReference type="Proteomes" id="UP001465976">
    <property type="component" value="Unassembled WGS sequence"/>
</dbReference>
<organism evidence="2 3">
    <name type="scientific">Marasmius crinis-equi</name>
    <dbReference type="NCBI Taxonomy" id="585013"/>
    <lineage>
        <taxon>Eukaryota</taxon>
        <taxon>Fungi</taxon>
        <taxon>Dikarya</taxon>
        <taxon>Basidiomycota</taxon>
        <taxon>Agaricomycotina</taxon>
        <taxon>Agaricomycetes</taxon>
        <taxon>Agaricomycetidae</taxon>
        <taxon>Agaricales</taxon>
        <taxon>Marasmiineae</taxon>
        <taxon>Marasmiaceae</taxon>
        <taxon>Marasmius</taxon>
    </lineage>
</organism>
<evidence type="ECO:0000313" key="3">
    <source>
        <dbReference type="Proteomes" id="UP001465976"/>
    </source>
</evidence>
<accession>A0ABR3EJC9</accession>
<feature type="compositionally biased region" description="Polar residues" evidence="1">
    <location>
        <begin position="148"/>
        <end position="172"/>
    </location>
</feature>
<keyword evidence="3" id="KW-1185">Reference proteome</keyword>
<dbReference type="EMBL" id="JBAHYK010004213">
    <property type="protein sequence ID" value="KAL0562936.1"/>
    <property type="molecule type" value="Genomic_DNA"/>
</dbReference>
<proteinExistence type="predicted"/>
<comment type="caution">
    <text evidence="2">The sequence shown here is derived from an EMBL/GenBank/DDBJ whole genome shotgun (WGS) entry which is preliminary data.</text>
</comment>
<feature type="non-terminal residue" evidence="2">
    <location>
        <position position="1"/>
    </location>
</feature>
<feature type="compositionally biased region" description="Low complexity" evidence="1">
    <location>
        <begin position="130"/>
        <end position="143"/>
    </location>
</feature>
<feature type="region of interest" description="Disordered" evidence="1">
    <location>
        <begin position="82"/>
        <end position="248"/>
    </location>
</feature>
<gene>
    <name evidence="2" type="ORF">V5O48_019142</name>
</gene>
<name>A0ABR3EJC9_9AGAR</name>
<sequence>EHLALARRRYDFREVPTLFYSFLISASAIALQYKVPKVNTMKWMLPAEEVNTEIGFLSFNFLEQPLSAAYLDPFLPDSGKLPRRELSPDIADNSSIPTAAGSLASTDTRRRTSGVVADKRTEGSNERVATKAGASSSVVVAPSERTKTPSMPETADNSHGTSSTSVPSQETINYRHPTPSRRKRPPPKDADVIDVSSSEEPEQAPSKKPRTNSPTSEPCPTRSNRRRNPRTISSNNLPGTSNVGSTKAPRIPLSVKLDLVAPDVERTKLALEGRDGVTCSFEKVVQSHICADACSAESFGMSLTWLNLDDY</sequence>
<reference evidence="2 3" key="1">
    <citation type="submission" date="2024-02" db="EMBL/GenBank/DDBJ databases">
        <title>A draft genome for the cacao thread blight pathogen Marasmius crinis-equi.</title>
        <authorList>
            <person name="Cohen S.P."/>
            <person name="Baruah I.K."/>
            <person name="Amoako-Attah I."/>
            <person name="Bukari Y."/>
            <person name="Meinhardt L.W."/>
            <person name="Bailey B.A."/>
        </authorList>
    </citation>
    <scope>NUCLEOTIDE SEQUENCE [LARGE SCALE GENOMIC DNA]</scope>
    <source>
        <strain evidence="2 3">GH-76</strain>
    </source>
</reference>
<evidence type="ECO:0000313" key="2">
    <source>
        <dbReference type="EMBL" id="KAL0562936.1"/>
    </source>
</evidence>
<feature type="compositionally biased region" description="Basic and acidic residues" evidence="1">
    <location>
        <begin position="117"/>
        <end position="129"/>
    </location>
</feature>